<dbReference type="Gene3D" id="3.30.420.10">
    <property type="entry name" value="Ribonuclease H-like superfamily/Ribonuclease H"/>
    <property type="match status" value="1"/>
</dbReference>
<dbReference type="InterPro" id="IPR053392">
    <property type="entry name" value="Transposase_IS30-like"/>
</dbReference>
<dbReference type="GO" id="GO:0015074">
    <property type="term" value="P:DNA integration"/>
    <property type="evidence" value="ECO:0007669"/>
    <property type="project" value="InterPro"/>
</dbReference>
<organism evidence="3 4">
    <name type="scientific">Candidatus Jacksonbacteria bacterium RIFCSPLOWO2_02_FULL_44_20</name>
    <dbReference type="NCBI Taxonomy" id="1798460"/>
    <lineage>
        <taxon>Bacteria</taxon>
        <taxon>Candidatus Jacksoniibacteriota</taxon>
    </lineage>
</organism>
<feature type="domain" description="Integrase catalytic" evidence="2">
    <location>
        <begin position="163"/>
        <end position="325"/>
    </location>
</feature>
<evidence type="ECO:0000313" key="3">
    <source>
        <dbReference type="EMBL" id="OGY73464.1"/>
    </source>
</evidence>
<dbReference type="InterPro" id="IPR036397">
    <property type="entry name" value="RNaseH_sf"/>
</dbReference>
<dbReference type="GO" id="GO:0032196">
    <property type="term" value="P:transposition"/>
    <property type="evidence" value="ECO:0007669"/>
    <property type="project" value="TreeGrafter"/>
</dbReference>
<dbReference type="PANTHER" id="PTHR10948">
    <property type="entry name" value="TRANSPOSASE"/>
    <property type="match status" value="1"/>
</dbReference>
<evidence type="ECO:0000313" key="4">
    <source>
        <dbReference type="Proteomes" id="UP000178315"/>
    </source>
</evidence>
<keyword evidence="1" id="KW-0233">DNA recombination</keyword>
<dbReference type="PROSITE" id="PS50994">
    <property type="entry name" value="INTEGRASE"/>
    <property type="match status" value="1"/>
</dbReference>
<dbReference type="SUPFAM" id="SSF53098">
    <property type="entry name" value="Ribonuclease H-like"/>
    <property type="match status" value="1"/>
</dbReference>
<dbReference type="Proteomes" id="UP000178315">
    <property type="component" value="Unassembled WGS sequence"/>
</dbReference>
<dbReference type="GO" id="GO:0006310">
    <property type="term" value="P:DNA recombination"/>
    <property type="evidence" value="ECO:0007669"/>
    <property type="project" value="UniProtKB-KW"/>
</dbReference>
<dbReference type="InterPro" id="IPR001584">
    <property type="entry name" value="Integrase_cat-core"/>
</dbReference>
<dbReference type="NCBIfam" id="NF033563">
    <property type="entry name" value="transpos_IS30"/>
    <property type="match status" value="1"/>
</dbReference>
<sequence length="348" mass="41703">MHNKSYKQLGQKEREKIYQLKQKGITNSDIAERLGRNKSTIGRELRRNQHLKLKQYLPDTAERKAGKRKARGRKIRYVVKQPVLKKKIIRLLKRGWSPDLIAGRLQRKRKPYLNQESIYQFIYSLEGRKQNMRQYLRRAHRIRRKKNGRRHWKDNRIPHRIDIEKRPVLVEKRRQFGHWEGDNIVYNRHRRALSTAVERKTRKVMIFRPRDLTAQAKARSTIRRYRAFPSEARRTMTYDNGLEAAAHETVTAAIGMKFYFAKTYASWQRGTNENRNGLVRFYLPRGVDLDTVSNARIRQVERLINNRPMKCLGYQTPNEAYKEEMNKLYQRSLRSNIKNFYPQVALVN</sequence>
<dbReference type="InterPro" id="IPR051917">
    <property type="entry name" value="Transposase-Integrase"/>
</dbReference>
<evidence type="ECO:0000259" key="2">
    <source>
        <dbReference type="PROSITE" id="PS50994"/>
    </source>
</evidence>
<reference evidence="3 4" key="1">
    <citation type="journal article" date="2016" name="Nat. Commun.">
        <title>Thousands of microbial genomes shed light on interconnected biogeochemical processes in an aquifer system.</title>
        <authorList>
            <person name="Anantharaman K."/>
            <person name="Brown C.T."/>
            <person name="Hug L.A."/>
            <person name="Sharon I."/>
            <person name="Castelle C.J."/>
            <person name="Probst A.J."/>
            <person name="Thomas B.C."/>
            <person name="Singh A."/>
            <person name="Wilkins M.J."/>
            <person name="Karaoz U."/>
            <person name="Brodie E.L."/>
            <person name="Williams K.H."/>
            <person name="Hubbard S.S."/>
            <person name="Banfield J.F."/>
        </authorList>
    </citation>
    <scope>NUCLEOTIDE SEQUENCE [LARGE SCALE GENOMIC DNA]</scope>
</reference>
<proteinExistence type="predicted"/>
<dbReference type="GO" id="GO:0003676">
    <property type="term" value="F:nucleic acid binding"/>
    <property type="evidence" value="ECO:0007669"/>
    <property type="project" value="InterPro"/>
</dbReference>
<dbReference type="EMBL" id="MHJU01000012">
    <property type="protein sequence ID" value="OGY73464.1"/>
    <property type="molecule type" value="Genomic_DNA"/>
</dbReference>
<dbReference type="GO" id="GO:0005829">
    <property type="term" value="C:cytosol"/>
    <property type="evidence" value="ECO:0007669"/>
    <property type="project" value="TreeGrafter"/>
</dbReference>
<dbReference type="InterPro" id="IPR025246">
    <property type="entry name" value="IS30-like_HTH"/>
</dbReference>
<dbReference type="Gene3D" id="1.10.10.60">
    <property type="entry name" value="Homeodomain-like"/>
    <property type="match status" value="1"/>
</dbReference>
<dbReference type="PANTHER" id="PTHR10948:SF23">
    <property type="entry name" value="TRANSPOSASE INSI FOR INSERTION SEQUENCE ELEMENT IS30A-RELATED"/>
    <property type="match status" value="1"/>
</dbReference>
<protein>
    <recommendedName>
        <fullName evidence="2">Integrase catalytic domain-containing protein</fullName>
    </recommendedName>
</protein>
<dbReference type="Pfam" id="PF13936">
    <property type="entry name" value="HTH_38"/>
    <property type="match status" value="1"/>
</dbReference>
<comment type="caution">
    <text evidence="3">The sequence shown here is derived from an EMBL/GenBank/DDBJ whole genome shotgun (WGS) entry which is preliminary data.</text>
</comment>
<gene>
    <name evidence="3" type="ORF">A3H61_04930</name>
</gene>
<dbReference type="AlphaFoldDB" id="A0A1G2A9C9"/>
<evidence type="ECO:0000256" key="1">
    <source>
        <dbReference type="ARBA" id="ARBA00023172"/>
    </source>
</evidence>
<dbReference type="GO" id="GO:0004803">
    <property type="term" value="F:transposase activity"/>
    <property type="evidence" value="ECO:0007669"/>
    <property type="project" value="TreeGrafter"/>
</dbReference>
<name>A0A1G2A9C9_9BACT</name>
<accession>A0A1G2A9C9</accession>
<dbReference type="InterPro" id="IPR012337">
    <property type="entry name" value="RNaseH-like_sf"/>
</dbReference>